<dbReference type="PANTHER" id="PTHR13285:SF18">
    <property type="entry name" value="PROTEIN-CYSTEINE N-PALMITOYLTRANSFERASE RASP"/>
    <property type="match status" value="1"/>
</dbReference>
<reference evidence="9 10" key="1">
    <citation type="journal article" date="2021" name="Cell Host Microbe">
        <title>in vivo commensal control of Clostridioides difficile virulence.</title>
        <authorList>
            <person name="Girinathan B.P."/>
            <person name="Dibenedetto N."/>
            <person name="Worley J.N."/>
            <person name="Peltier J."/>
            <person name="Arrieta-Ortiz M.L."/>
            <person name="Rupa Christinal Immanuel S."/>
            <person name="Lavin R."/>
            <person name="Delaney M.L."/>
            <person name="Cummins C."/>
            <person name="Hoffmann M."/>
            <person name="Luo Y."/>
            <person name="Gonzalez-Escalona N."/>
            <person name="Allard M."/>
            <person name="Onderdonk A.B."/>
            <person name="Gerber G.K."/>
            <person name="Sonenshein A.L."/>
            <person name="Baliga N."/>
            <person name="Dupuy B."/>
            <person name="Bry L."/>
        </authorList>
    </citation>
    <scope>NUCLEOTIDE SEQUENCE [LARGE SCALE GENOMIC DNA]</scope>
    <source>
        <strain evidence="9 10">DSM 599</strain>
    </source>
</reference>
<dbReference type="InterPro" id="IPR004299">
    <property type="entry name" value="MBOAT_fam"/>
</dbReference>
<comment type="subcellular location">
    <subcellularLocation>
        <location evidence="1">Cell membrane</location>
        <topology evidence="1">Multi-pass membrane protein</topology>
    </subcellularLocation>
</comment>
<dbReference type="PANTHER" id="PTHR13285">
    <property type="entry name" value="ACYLTRANSFERASE"/>
    <property type="match status" value="1"/>
</dbReference>
<dbReference type="Pfam" id="PF03062">
    <property type="entry name" value="MBOAT"/>
    <property type="match status" value="1"/>
</dbReference>
<feature type="transmembrane region" description="Helical" evidence="8">
    <location>
        <begin position="6"/>
        <end position="22"/>
    </location>
</feature>
<keyword evidence="7" id="KW-0808">Transferase</keyword>
<evidence type="ECO:0000256" key="2">
    <source>
        <dbReference type="ARBA" id="ARBA00010323"/>
    </source>
</evidence>
<evidence type="ECO:0000256" key="8">
    <source>
        <dbReference type="SAM" id="Phobius"/>
    </source>
</evidence>
<dbReference type="InterPro" id="IPR028362">
    <property type="entry name" value="AlgI"/>
</dbReference>
<name>A0ABS7KZP3_CLOSR</name>
<keyword evidence="3 7" id="KW-1003">Cell membrane</keyword>
<feature type="transmembrane region" description="Helical" evidence="8">
    <location>
        <begin position="358"/>
        <end position="376"/>
    </location>
</feature>
<evidence type="ECO:0000256" key="4">
    <source>
        <dbReference type="ARBA" id="ARBA00022692"/>
    </source>
</evidence>
<feature type="transmembrane region" description="Helical" evidence="8">
    <location>
        <begin position="310"/>
        <end position="338"/>
    </location>
</feature>
<dbReference type="EMBL" id="JAIKTU010000009">
    <property type="protein sequence ID" value="MBY0756279.1"/>
    <property type="molecule type" value="Genomic_DNA"/>
</dbReference>
<dbReference type="Proteomes" id="UP001299068">
    <property type="component" value="Unassembled WGS sequence"/>
</dbReference>
<dbReference type="InterPro" id="IPR024194">
    <property type="entry name" value="Ac/AlaTfrase_AlgI/DltB"/>
</dbReference>
<keyword evidence="4 8" id="KW-0812">Transmembrane</keyword>
<feature type="transmembrane region" description="Helical" evidence="8">
    <location>
        <begin position="78"/>
        <end position="96"/>
    </location>
</feature>
<gene>
    <name evidence="9" type="ORF">K5V21_12560</name>
</gene>
<dbReference type="InterPro" id="IPR051085">
    <property type="entry name" value="MB_O-acyltransferase"/>
</dbReference>
<dbReference type="PIRSF" id="PIRSF016636">
    <property type="entry name" value="AlgI_DltB"/>
    <property type="match status" value="1"/>
</dbReference>
<feature type="transmembrane region" description="Helical" evidence="8">
    <location>
        <begin position="116"/>
        <end position="138"/>
    </location>
</feature>
<feature type="transmembrane region" description="Helical" evidence="8">
    <location>
        <begin position="27"/>
        <end position="42"/>
    </location>
</feature>
<evidence type="ECO:0000313" key="10">
    <source>
        <dbReference type="Proteomes" id="UP001299068"/>
    </source>
</evidence>
<comment type="similarity">
    <text evidence="2 7">Belongs to the membrane-bound acyltransferase family.</text>
</comment>
<evidence type="ECO:0000256" key="7">
    <source>
        <dbReference type="PIRNR" id="PIRNR016636"/>
    </source>
</evidence>
<organism evidence="9 10">
    <name type="scientific">Clostridium sardiniense</name>
    <name type="common">Clostridium absonum</name>
    <dbReference type="NCBI Taxonomy" id="29369"/>
    <lineage>
        <taxon>Bacteria</taxon>
        <taxon>Bacillati</taxon>
        <taxon>Bacillota</taxon>
        <taxon>Clostridia</taxon>
        <taxon>Eubacteriales</taxon>
        <taxon>Clostridiaceae</taxon>
        <taxon>Clostridium</taxon>
    </lineage>
</organism>
<feature type="transmembrane region" description="Helical" evidence="8">
    <location>
        <begin position="401"/>
        <end position="425"/>
    </location>
</feature>
<evidence type="ECO:0000256" key="3">
    <source>
        <dbReference type="ARBA" id="ARBA00022475"/>
    </source>
</evidence>
<feature type="transmembrane region" description="Helical" evidence="8">
    <location>
        <begin position="48"/>
        <end position="66"/>
    </location>
</feature>
<feature type="transmembrane region" description="Helical" evidence="8">
    <location>
        <begin position="150"/>
        <end position="169"/>
    </location>
</feature>
<comment type="caution">
    <text evidence="9">The sequence shown here is derived from an EMBL/GenBank/DDBJ whole genome shotgun (WGS) entry which is preliminary data.</text>
</comment>
<accession>A0ABS7KZP3</accession>
<dbReference type="RefSeq" id="WP_221861535.1">
    <property type="nucleotide sequence ID" value="NZ_JAIKTU010000009.1"/>
</dbReference>
<dbReference type="PIRSF" id="PIRSF500217">
    <property type="entry name" value="AlgI"/>
    <property type="match status" value="1"/>
</dbReference>
<feature type="transmembrane region" description="Helical" evidence="8">
    <location>
        <begin position="437"/>
        <end position="456"/>
    </location>
</feature>
<evidence type="ECO:0000313" key="9">
    <source>
        <dbReference type="EMBL" id="MBY0756279.1"/>
    </source>
</evidence>
<keyword evidence="6 7" id="KW-0472">Membrane</keyword>
<evidence type="ECO:0000256" key="1">
    <source>
        <dbReference type="ARBA" id="ARBA00004651"/>
    </source>
</evidence>
<keyword evidence="10" id="KW-1185">Reference proteome</keyword>
<keyword evidence="7" id="KW-0012">Acyltransferase</keyword>
<proteinExistence type="inferred from homology"/>
<evidence type="ECO:0000256" key="5">
    <source>
        <dbReference type="ARBA" id="ARBA00022989"/>
    </source>
</evidence>
<sequence>MVFSSIIFIFTFLPITLILYYISPRKIKNITLLIASIIFYAWGEPKYIFLMVLTIIFDYFAALLINKNSKNRRKARQIFIFTIIMNIAILGFFKYFGFIVENINSLFSTHIEYESLPLPVGISFYTFQTLSYIVDVYIRKVKVQKNFINFSLYISMFPQLVAGPIVQYSDINKQLEDRSENLDKFGEGVERFIEGLGKKVLLANNIGMVWTAISSMDIANVSVISSWIGIAAYTFQIYFDFSGYSDMAIGLGKMFGFDFIENFNYPYISKSVTEFWRRWHISLGSWFRDYIYIPLGGNRIGISKQCRNIFVVWLLTGLWHGASWNFIAWGLYYGFFVLIEKIFMKNLLEKLPVAIRRIYTMIIVMVGWVLFSMNTLDESIKYIKVMFGLSGNKFIDGTSIYYLYTNILIFIILILCSTPIIAKIFNRIKEVYNSKGVIVALLIQMTILLLSVAYLVNATYNPFLYFRF</sequence>
<evidence type="ECO:0000256" key="6">
    <source>
        <dbReference type="ARBA" id="ARBA00023136"/>
    </source>
</evidence>
<protein>
    <submittedName>
        <fullName evidence="9">MBOAT family protein</fullName>
    </submittedName>
</protein>
<keyword evidence="5 8" id="KW-1133">Transmembrane helix</keyword>